<evidence type="ECO:0000256" key="1">
    <source>
        <dbReference type="ARBA" id="ARBA00023015"/>
    </source>
</evidence>
<feature type="DNA-binding region" description="H-T-H motif" evidence="4">
    <location>
        <begin position="68"/>
        <end position="87"/>
    </location>
</feature>
<proteinExistence type="predicted"/>
<dbReference type="InterPro" id="IPR009057">
    <property type="entry name" value="Homeodomain-like_sf"/>
</dbReference>
<dbReference type="InterPro" id="IPR011075">
    <property type="entry name" value="TetR_C"/>
</dbReference>
<feature type="domain" description="HTH tetR-type" evidence="6">
    <location>
        <begin position="45"/>
        <end position="105"/>
    </location>
</feature>
<dbReference type="PANTHER" id="PTHR47506:SF6">
    <property type="entry name" value="HTH-TYPE TRANSCRIPTIONAL REPRESSOR NEMR"/>
    <property type="match status" value="1"/>
</dbReference>
<dbReference type="EMBL" id="AZSP01000070">
    <property type="protein sequence ID" value="PVE12606.1"/>
    <property type="molecule type" value="Genomic_DNA"/>
</dbReference>
<dbReference type="PROSITE" id="PS50977">
    <property type="entry name" value="HTH_TETR_2"/>
    <property type="match status" value="1"/>
</dbReference>
<dbReference type="Gene3D" id="1.10.357.10">
    <property type="entry name" value="Tetracycline Repressor, domain 2"/>
    <property type="match status" value="1"/>
</dbReference>
<dbReference type="GO" id="GO:0003677">
    <property type="term" value="F:DNA binding"/>
    <property type="evidence" value="ECO:0007669"/>
    <property type="project" value="UniProtKB-UniRule"/>
</dbReference>
<keyword evidence="1" id="KW-0805">Transcription regulation</keyword>
<evidence type="ECO:0000256" key="4">
    <source>
        <dbReference type="PROSITE-ProRule" id="PRU00335"/>
    </source>
</evidence>
<dbReference type="Pfam" id="PF00440">
    <property type="entry name" value="TetR_N"/>
    <property type="match status" value="1"/>
</dbReference>
<dbReference type="Proteomes" id="UP000245992">
    <property type="component" value="Unassembled WGS sequence"/>
</dbReference>
<protein>
    <submittedName>
        <fullName evidence="7">TetR family transcriptional regulator</fullName>
    </submittedName>
</protein>
<dbReference type="AlphaFoldDB" id="A0A2T7TC00"/>
<dbReference type="OrthoDB" id="326421at2"/>
<gene>
    <name evidence="7" type="ORF">Y717_30330</name>
</gene>
<feature type="compositionally biased region" description="Basic and acidic residues" evidence="5">
    <location>
        <begin position="20"/>
        <end position="46"/>
    </location>
</feature>
<feature type="region of interest" description="Disordered" evidence="5">
    <location>
        <begin position="1"/>
        <end position="46"/>
    </location>
</feature>
<dbReference type="InterPro" id="IPR001647">
    <property type="entry name" value="HTH_TetR"/>
</dbReference>
<dbReference type="STRING" id="1440053.GCA_000718095_01091"/>
<dbReference type="Gene3D" id="1.10.10.60">
    <property type="entry name" value="Homeodomain-like"/>
    <property type="match status" value="1"/>
</dbReference>
<dbReference type="InterPro" id="IPR036271">
    <property type="entry name" value="Tet_transcr_reg_TetR-rel_C_sf"/>
</dbReference>
<keyword evidence="8" id="KW-1185">Reference proteome</keyword>
<dbReference type="Pfam" id="PF16925">
    <property type="entry name" value="TetR_C_13"/>
    <property type="match status" value="1"/>
</dbReference>
<reference evidence="7 8" key="1">
    <citation type="submission" date="2013-12" db="EMBL/GenBank/DDBJ databases">
        <title>Annotated genome of Streptomyces scopuliridis.</title>
        <authorList>
            <person name="Olson J.B."/>
        </authorList>
    </citation>
    <scope>NUCLEOTIDE SEQUENCE [LARGE SCALE GENOMIC DNA]</scope>
    <source>
        <strain evidence="7 8">RB72</strain>
    </source>
</reference>
<name>A0A2T7TC00_9ACTN</name>
<keyword evidence="2 4" id="KW-0238">DNA-binding</keyword>
<dbReference type="SUPFAM" id="SSF48498">
    <property type="entry name" value="Tetracyclin repressor-like, C-terminal domain"/>
    <property type="match status" value="1"/>
</dbReference>
<dbReference type="PANTHER" id="PTHR47506">
    <property type="entry name" value="TRANSCRIPTIONAL REGULATORY PROTEIN"/>
    <property type="match status" value="1"/>
</dbReference>
<evidence type="ECO:0000313" key="7">
    <source>
        <dbReference type="EMBL" id="PVE12606.1"/>
    </source>
</evidence>
<evidence type="ECO:0000256" key="3">
    <source>
        <dbReference type="ARBA" id="ARBA00023163"/>
    </source>
</evidence>
<evidence type="ECO:0000256" key="2">
    <source>
        <dbReference type="ARBA" id="ARBA00023125"/>
    </source>
</evidence>
<keyword evidence="3" id="KW-0804">Transcription</keyword>
<sequence>MSGTRGDGRTQVRTGSHTGRGTDGRGTDARSTDARSTDGRVERGNQTRRLVLDRTMDIASVEGLEGLSLGRIATELKLSKSGVFALFGSKEELQLATVRAAADVYATHVVRPTRELPPGAGRVWALCRNWLTYSSTRVFAGGCFFYAVAAEFDARSGPVHDAIATSLDDWVSYVERTIEKARLAGGFEAELDVPQLAFEIIALMEAANAKSVLHDDEVAYERAARGILNRLRAAATDPATLPRSVDFGRDVRASGAKASEDS</sequence>
<dbReference type="RefSeq" id="WP_078490481.1">
    <property type="nucleotide sequence ID" value="NZ_AZSP01000070.1"/>
</dbReference>
<comment type="caution">
    <text evidence="7">The sequence shown here is derived from an EMBL/GenBank/DDBJ whole genome shotgun (WGS) entry which is preliminary data.</text>
</comment>
<evidence type="ECO:0000256" key="5">
    <source>
        <dbReference type="SAM" id="MobiDB-lite"/>
    </source>
</evidence>
<dbReference type="SUPFAM" id="SSF46689">
    <property type="entry name" value="Homeodomain-like"/>
    <property type="match status" value="1"/>
</dbReference>
<accession>A0A2T7TC00</accession>
<evidence type="ECO:0000259" key="6">
    <source>
        <dbReference type="PROSITE" id="PS50977"/>
    </source>
</evidence>
<feature type="compositionally biased region" description="Basic and acidic residues" evidence="5">
    <location>
        <begin position="1"/>
        <end position="10"/>
    </location>
</feature>
<organism evidence="7 8">
    <name type="scientific">Streptomyces scopuliridis RB72</name>
    <dbReference type="NCBI Taxonomy" id="1440053"/>
    <lineage>
        <taxon>Bacteria</taxon>
        <taxon>Bacillati</taxon>
        <taxon>Actinomycetota</taxon>
        <taxon>Actinomycetes</taxon>
        <taxon>Kitasatosporales</taxon>
        <taxon>Streptomycetaceae</taxon>
        <taxon>Streptomyces</taxon>
    </lineage>
</organism>
<evidence type="ECO:0000313" key="8">
    <source>
        <dbReference type="Proteomes" id="UP000245992"/>
    </source>
</evidence>